<name>K9HQL3_9PROT</name>
<evidence type="ECO:0000313" key="2">
    <source>
        <dbReference type="EMBL" id="EKV32568.1"/>
    </source>
</evidence>
<dbReference type="RefSeq" id="WP_009539056.1">
    <property type="nucleotide sequence ID" value="NZ_ANHY01000003.1"/>
</dbReference>
<dbReference type="OrthoDB" id="7362049at2"/>
<feature type="signal peptide" evidence="1">
    <location>
        <begin position="1"/>
        <end position="25"/>
    </location>
</feature>
<proteinExistence type="predicted"/>
<accession>K9HQL3</accession>
<evidence type="ECO:0000313" key="3">
    <source>
        <dbReference type="Proteomes" id="UP000009881"/>
    </source>
</evidence>
<dbReference type="STRING" id="1238182.C882_2647"/>
<dbReference type="PROSITE" id="PS51257">
    <property type="entry name" value="PROKAR_LIPOPROTEIN"/>
    <property type="match status" value="1"/>
</dbReference>
<sequence length="123" mass="12794">MSRTRLPWAPVLAAACTAAALSACSDGGVLLAGAGTASLINTDKTLVDHVASMGPQDCSTVRLSLGDVWCLPDDEGLVAPLPAQTKYCYRTLGNVTCYAQPSPNPHDTLVGIVVPRTRGLNDQ</sequence>
<dbReference type="eggNOG" id="ENOG5033EE5">
    <property type="taxonomic scope" value="Bacteria"/>
</dbReference>
<gene>
    <name evidence="2" type="ORF">C882_2647</name>
</gene>
<dbReference type="Proteomes" id="UP000009881">
    <property type="component" value="Unassembled WGS sequence"/>
</dbReference>
<evidence type="ECO:0000256" key="1">
    <source>
        <dbReference type="SAM" id="SignalP"/>
    </source>
</evidence>
<feature type="chain" id="PRO_5003930278" description="Lipoprotein" evidence="1">
    <location>
        <begin position="26"/>
        <end position="123"/>
    </location>
</feature>
<keyword evidence="1" id="KW-0732">Signal</keyword>
<evidence type="ECO:0008006" key="4">
    <source>
        <dbReference type="Google" id="ProtNLM"/>
    </source>
</evidence>
<dbReference type="EMBL" id="ANHY01000003">
    <property type="protein sequence ID" value="EKV32568.1"/>
    <property type="molecule type" value="Genomic_DNA"/>
</dbReference>
<keyword evidence="3" id="KW-1185">Reference proteome</keyword>
<dbReference type="AlphaFoldDB" id="K9HQL3"/>
<organism evidence="2 3">
    <name type="scientific">Caenispirillum salinarum AK4</name>
    <dbReference type="NCBI Taxonomy" id="1238182"/>
    <lineage>
        <taxon>Bacteria</taxon>
        <taxon>Pseudomonadati</taxon>
        <taxon>Pseudomonadota</taxon>
        <taxon>Alphaproteobacteria</taxon>
        <taxon>Rhodospirillales</taxon>
        <taxon>Novispirillaceae</taxon>
        <taxon>Caenispirillum</taxon>
    </lineage>
</organism>
<reference evidence="2 3" key="1">
    <citation type="journal article" date="2013" name="Genome Announc.">
        <title>Draft Genome Sequence of an Alphaproteobacterium, Caenispirillum salinarum AK4(T), Isolated from a Solar Saltern.</title>
        <authorList>
            <person name="Khatri I."/>
            <person name="Singh A."/>
            <person name="Korpole S."/>
            <person name="Pinnaka A.K."/>
            <person name="Subramanian S."/>
        </authorList>
    </citation>
    <scope>NUCLEOTIDE SEQUENCE [LARGE SCALE GENOMIC DNA]</scope>
    <source>
        <strain evidence="2 3">AK4</strain>
    </source>
</reference>
<protein>
    <recommendedName>
        <fullName evidence="4">Lipoprotein</fullName>
    </recommendedName>
</protein>
<comment type="caution">
    <text evidence="2">The sequence shown here is derived from an EMBL/GenBank/DDBJ whole genome shotgun (WGS) entry which is preliminary data.</text>
</comment>